<dbReference type="EMBL" id="LZFO01000004">
    <property type="protein sequence ID" value="OFI07207.1"/>
    <property type="molecule type" value="Genomic_DNA"/>
</dbReference>
<protein>
    <submittedName>
        <fullName evidence="2">2-iminobutanoate/2-iminopropanoate deaminase</fullName>
        <ecNumber evidence="2">3.5.99.10</ecNumber>
    </submittedName>
</protein>
<sequence>MKKQIISTKKAPAALGPYSQAVKVGNFLFASGQIPLNPETGELVTGDIKKATERAMENVKAVLEEAGTSFDNIIKTTLYVSDMNNFAAVNEVYGRYFQGDLPARSCVEVKLPKDAPVEVEIIALVE</sequence>
<dbReference type="AlphaFoldDB" id="A0A1E8F167"/>
<dbReference type="SUPFAM" id="SSF55298">
    <property type="entry name" value="YjgF-like"/>
    <property type="match status" value="1"/>
</dbReference>
<dbReference type="CDD" id="cd00448">
    <property type="entry name" value="YjgF_YER057c_UK114_family"/>
    <property type="match status" value="1"/>
</dbReference>
<accession>A0A1E8F167</accession>
<gene>
    <name evidence="2" type="primary">yabJ</name>
    <name evidence="2" type="ORF">CLOACE_03980</name>
</gene>
<name>A0A1E8F167_9CLOT</name>
<dbReference type="EC" id="3.5.99.10" evidence="2"/>
<dbReference type="NCBIfam" id="TIGR00004">
    <property type="entry name" value="Rid family detoxifying hydrolase"/>
    <property type="match status" value="1"/>
</dbReference>
<dbReference type="STRING" id="1121290.CLAOCE_03980"/>
<dbReference type="InterPro" id="IPR006056">
    <property type="entry name" value="RidA"/>
</dbReference>
<dbReference type="GO" id="GO:0120241">
    <property type="term" value="F:2-iminobutanoate/2-iminopropanoate deaminase"/>
    <property type="evidence" value="ECO:0007669"/>
    <property type="project" value="UniProtKB-EC"/>
</dbReference>
<proteinExistence type="inferred from homology"/>
<keyword evidence="3" id="KW-1185">Reference proteome</keyword>
<evidence type="ECO:0000313" key="3">
    <source>
        <dbReference type="Proteomes" id="UP000175744"/>
    </source>
</evidence>
<dbReference type="PATRIC" id="fig|1121290.3.peg.404"/>
<evidence type="ECO:0000256" key="1">
    <source>
        <dbReference type="ARBA" id="ARBA00010552"/>
    </source>
</evidence>
<comment type="similarity">
    <text evidence="1">Belongs to the RutC family.</text>
</comment>
<dbReference type="PANTHER" id="PTHR11803">
    <property type="entry name" value="2-IMINOBUTANOATE/2-IMINOPROPANOATE DEAMINASE RIDA"/>
    <property type="match status" value="1"/>
</dbReference>
<dbReference type="InterPro" id="IPR035959">
    <property type="entry name" value="RutC-like_sf"/>
</dbReference>
<reference evidence="2 3" key="1">
    <citation type="submission" date="2016-06" db="EMBL/GenBank/DDBJ databases">
        <title>Genome sequence of Clostridium acetireducens DSM 10703.</title>
        <authorList>
            <person name="Poehlein A."/>
            <person name="Fluechter S."/>
            <person name="Duerre P."/>
            <person name="Daniel R."/>
        </authorList>
    </citation>
    <scope>NUCLEOTIDE SEQUENCE [LARGE SCALE GENOMIC DNA]</scope>
    <source>
        <strain evidence="2 3">DSM 10703</strain>
    </source>
</reference>
<dbReference type="FunFam" id="3.30.1330.40:FF:000001">
    <property type="entry name" value="L-PSP family endoribonuclease"/>
    <property type="match status" value="1"/>
</dbReference>
<dbReference type="Proteomes" id="UP000175744">
    <property type="component" value="Unassembled WGS sequence"/>
</dbReference>
<dbReference type="Gene3D" id="3.30.1330.40">
    <property type="entry name" value="RutC-like"/>
    <property type="match status" value="1"/>
</dbReference>
<dbReference type="PANTHER" id="PTHR11803:SF39">
    <property type="entry name" value="2-IMINOBUTANOATE_2-IMINOPROPANOATE DEAMINASE"/>
    <property type="match status" value="1"/>
</dbReference>
<dbReference type="OrthoDB" id="9803101at2"/>
<organism evidence="2 3">
    <name type="scientific">Clostridium acetireducens DSM 10703</name>
    <dbReference type="NCBI Taxonomy" id="1121290"/>
    <lineage>
        <taxon>Bacteria</taxon>
        <taxon>Bacillati</taxon>
        <taxon>Bacillota</taxon>
        <taxon>Clostridia</taxon>
        <taxon>Eubacteriales</taxon>
        <taxon>Clostridiaceae</taxon>
        <taxon>Clostridium</taxon>
    </lineage>
</organism>
<dbReference type="RefSeq" id="WP_070109369.1">
    <property type="nucleotide sequence ID" value="NZ_LZFO01000004.1"/>
</dbReference>
<comment type="caution">
    <text evidence="2">The sequence shown here is derived from an EMBL/GenBank/DDBJ whole genome shotgun (WGS) entry which is preliminary data.</text>
</comment>
<evidence type="ECO:0000313" key="2">
    <source>
        <dbReference type="EMBL" id="OFI07207.1"/>
    </source>
</evidence>
<dbReference type="Pfam" id="PF01042">
    <property type="entry name" value="Ribonuc_L-PSP"/>
    <property type="match status" value="1"/>
</dbReference>
<keyword evidence="2" id="KW-0378">Hydrolase</keyword>
<dbReference type="InterPro" id="IPR006175">
    <property type="entry name" value="YjgF/YER057c/UK114"/>
</dbReference>
<dbReference type="GO" id="GO:0005829">
    <property type="term" value="C:cytosol"/>
    <property type="evidence" value="ECO:0007669"/>
    <property type="project" value="TreeGrafter"/>
</dbReference>